<accession>A0A6J6UFY6</accession>
<gene>
    <name evidence="1" type="ORF">UFOPK2809_01221</name>
</gene>
<dbReference type="EMBL" id="CAEZZA010000188">
    <property type="protein sequence ID" value="CAB4757379.1"/>
    <property type="molecule type" value="Genomic_DNA"/>
</dbReference>
<sequence>MSKIPTIASRPAAVVAPMPWSWAAGTKCVLIMPLVVHPQMKNVPASSQKARVLAANARVDRAVRAALSALWVVLVVNSSVVTTSLEPNGRNPISEGRSRITIQTIGMSARHIKAMPRLA</sequence>
<name>A0A6J6UFY6_9ZZZZ</name>
<dbReference type="AlphaFoldDB" id="A0A6J6UFY6"/>
<organism evidence="1">
    <name type="scientific">freshwater metagenome</name>
    <dbReference type="NCBI Taxonomy" id="449393"/>
    <lineage>
        <taxon>unclassified sequences</taxon>
        <taxon>metagenomes</taxon>
        <taxon>ecological metagenomes</taxon>
    </lineage>
</organism>
<proteinExistence type="predicted"/>
<evidence type="ECO:0000313" key="1">
    <source>
        <dbReference type="EMBL" id="CAB4757379.1"/>
    </source>
</evidence>
<reference evidence="1" key="1">
    <citation type="submission" date="2020-05" db="EMBL/GenBank/DDBJ databases">
        <authorList>
            <person name="Chiriac C."/>
            <person name="Salcher M."/>
            <person name="Ghai R."/>
            <person name="Kavagutti S V."/>
        </authorList>
    </citation>
    <scope>NUCLEOTIDE SEQUENCE</scope>
</reference>
<protein>
    <submittedName>
        <fullName evidence="1">Unannotated protein</fullName>
    </submittedName>
</protein>